<dbReference type="Proteomes" id="UP001165986">
    <property type="component" value="Unassembled WGS sequence"/>
</dbReference>
<dbReference type="AlphaFoldDB" id="A0AA40VVM4"/>
<reference evidence="1" key="1">
    <citation type="submission" date="2019-07" db="EMBL/GenBank/DDBJ databases">
        <title>Toxilogical consequences of a new and cryptic species of cyanobacteria (Komarekiella delphini-convector) recovered from the epidermis of a bottlenose dolphin and 1500 ft. in the air.</title>
        <authorList>
            <person name="Brown A.O."/>
            <person name="Dvorak P."/>
            <person name="Villanueva C.D."/>
            <person name="Foss A.J."/>
            <person name="Garvey A.D."/>
            <person name="Gibson Q.A."/>
            <person name="Johansen J.R."/>
            <person name="Casamatta D.A."/>
        </authorList>
    </citation>
    <scope>NUCLEOTIDE SEQUENCE</scope>
    <source>
        <strain evidence="1">SJRDD-AB1</strain>
    </source>
</reference>
<sequence length="203" mass="22897">MTQAIYTQQALSRGKLNTLTTATSTDATFKDEQTAAQAELHKHLETQAQAVAPIQDPLTSRDRRIIGEIIKVEPESVRTIWIEDGISVWVQFVDGGRLPFDRDWFANRVQQVKATLPETPRERNERLYEELSIACNKFGIQMGQVDWLSFSTRLYRDKQCIGLVGCNQQSLWYARRTQLGCNQFAHTAEIAVASLGVRVAVAA</sequence>
<evidence type="ECO:0000313" key="2">
    <source>
        <dbReference type="Proteomes" id="UP001165986"/>
    </source>
</evidence>
<proteinExistence type="predicted"/>
<comment type="caution">
    <text evidence="1">The sequence shown here is derived from an EMBL/GenBank/DDBJ whole genome shotgun (WGS) entry which is preliminary data.</text>
</comment>
<accession>A0AA40VVM4</accession>
<gene>
    <name evidence="1" type="ORF">FNW02_36710</name>
</gene>
<evidence type="ECO:0000313" key="1">
    <source>
        <dbReference type="EMBL" id="MBD6621110.1"/>
    </source>
</evidence>
<protein>
    <submittedName>
        <fullName evidence="1">Uncharacterized protein</fullName>
    </submittedName>
</protein>
<dbReference type="RefSeq" id="WP_191762433.1">
    <property type="nucleotide sequence ID" value="NZ_VJXY01000114.1"/>
</dbReference>
<keyword evidence="2" id="KW-1185">Reference proteome</keyword>
<organism evidence="1 2">
    <name type="scientific">Komarekiella delphini-convector SJRDD-AB1</name>
    <dbReference type="NCBI Taxonomy" id="2593771"/>
    <lineage>
        <taxon>Bacteria</taxon>
        <taxon>Bacillati</taxon>
        <taxon>Cyanobacteriota</taxon>
        <taxon>Cyanophyceae</taxon>
        <taxon>Nostocales</taxon>
        <taxon>Nostocaceae</taxon>
        <taxon>Komarekiella</taxon>
        <taxon>Komarekiella delphini-convector</taxon>
    </lineage>
</organism>
<dbReference type="EMBL" id="VJXY01000114">
    <property type="protein sequence ID" value="MBD6621110.1"/>
    <property type="molecule type" value="Genomic_DNA"/>
</dbReference>
<name>A0AA40VVM4_9NOST</name>